<evidence type="ECO:0000256" key="1">
    <source>
        <dbReference type="ARBA" id="ARBA00003681"/>
    </source>
</evidence>
<evidence type="ECO:0000256" key="4">
    <source>
        <dbReference type="ARBA" id="ARBA00022490"/>
    </source>
</evidence>
<keyword evidence="4" id="KW-0963">Cytoplasm</keyword>
<dbReference type="NCBIfam" id="TIGR01003">
    <property type="entry name" value="PTS_HPr_family"/>
    <property type="match status" value="1"/>
</dbReference>
<comment type="subcellular location">
    <subcellularLocation>
        <location evidence="2">Cytoplasm</location>
    </subcellularLocation>
</comment>
<dbReference type="PANTHER" id="PTHR33705:SF2">
    <property type="entry name" value="PHOSPHOCARRIER PROTEIN NPR"/>
    <property type="match status" value="1"/>
</dbReference>
<gene>
    <name evidence="7" type="ORF">H8S62_14005</name>
</gene>
<evidence type="ECO:0000256" key="3">
    <source>
        <dbReference type="ARBA" id="ARBA00020422"/>
    </source>
</evidence>
<evidence type="ECO:0000259" key="6">
    <source>
        <dbReference type="PROSITE" id="PS51350"/>
    </source>
</evidence>
<evidence type="ECO:0000256" key="5">
    <source>
        <dbReference type="ARBA" id="ARBA00022683"/>
    </source>
</evidence>
<comment type="caution">
    <text evidence="7">The sequence shown here is derived from an EMBL/GenBank/DDBJ whole genome shotgun (WGS) entry which is preliminary data.</text>
</comment>
<dbReference type="InterPro" id="IPR001020">
    <property type="entry name" value="PTS_HPr_His_P_site"/>
</dbReference>
<keyword evidence="5" id="KW-0598">Phosphotransferase system</keyword>
<dbReference type="GO" id="GO:0005737">
    <property type="term" value="C:cytoplasm"/>
    <property type="evidence" value="ECO:0007669"/>
    <property type="project" value="UniProtKB-SubCell"/>
</dbReference>
<dbReference type="InterPro" id="IPR035895">
    <property type="entry name" value="HPr-like_sf"/>
</dbReference>
<accession>A0A8J6M8L6</accession>
<reference evidence="7" key="1">
    <citation type="submission" date="2020-08" db="EMBL/GenBank/DDBJ databases">
        <title>Genome public.</title>
        <authorList>
            <person name="Liu C."/>
            <person name="Sun Q."/>
        </authorList>
    </citation>
    <scope>NUCLEOTIDE SEQUENCE</scope>
    <source>
        <strain evidence="7">NSJ-52</strain>
    </source>
</reference>
<evidence type="ECO:0000313" key="7">
    <source>
        <dbReference type="EMBL" id="MBC5738122.1"/>
    </source>
</evidence>
<evidence type="ECO:0000313" key="8">
    <source>
        <dbReference type="Proteomes" id="UP000607645"/>
    </source>
</evidence>
<dbReference type="AlphaFoldDB" id="A0A8J6M8L6"/>
<dbReference type="PANTHER" id="PTHR33705">
    <property type="entry name" value="PHOSPHOCARRIER PROTEIN HPR"/>
    <property type="match status" value="1"/>
</dbReference>
<dbReference type="InterPro" id="IPR050399">
    <property type="entry name" value="HPr"/>
</dbReference>
<evidence type="ECO:0000256" key="2">
    <source>
        <dbReference type="ARBA" id="ARBA00004496"/>
    </source>
</evidence>
<dbReference type="PROSITE" id="PS51350">
    <property type="entry name" value="PTS_HPR_DOM"/>
    <property type="match status" value="1"/>
</dbReference>
<dbReference type="SUPFAM" id="SSF55594">
    <property type="entry name" value="HPr-like"/>
    <property type="match status" value="1"/>
</dbReference>
<dbReference type="Proteomes" id="UP000607645">
    <property type="component" value="Unassembled WGS sequence"/>
</dbReference>
<comment type="function">
    <text evidence="1">General (non sugar-specific) component of the phosphoenolpyruvate-dependent sugar phosphotransferase system (sugar PTS). This major carbohydrate active-transport system catalyzes the phosphorylation of incoming sugar substrates concomitantly with their translocation across the cell membrane. The phosphoryl group from phosphoenolpyruvate (PEP) is transferred to the phosphoryl carrier protein HPr by enzyme I. Phospho-HPr then transfers it to the PTS EIIA domain.</text>
</comment>
<dbReference type="PROSITE" id="PS00369">
    <property type="entry name" value="PTS_HPR_HIS"/>
    <property type="match status" value="1"/>
</dbReference>
<dbReference type="EMBL" id="JACOPQ010000012">
    <property type="protein sequence ID" value="MBC5738122.1"/>
    <property type="molecule type" value="Genomic_DNA"/>
</dbReference>
<dbReference type="Gene3D" id="3.30.1340.10">
    <property type="entry name" value="HPr-like"/>
    <property type="match status" value="1"/>
</dbReference>
<name>A0A8J6M8L6_9FIRM</name>
<organism evidence="7 8">
    <name type="scientific">Lawsonibacter faecis</name>
    <dbReference type="NCBI Taxonomy" id="2763052"/>
    <lineage>
        <taxon>Bacteria</taxon>
        <taxon>Bacillati</taxon>
        <taxon>Bacillota</taxon>
        <taxon>Clostridia</taxon>
        <taxon>Eubacteriales</taxon>
        <taxon>Oscillospiraceae</taxon>
        <taxon>Lawsonibacter</taxon>
    </lineage>
</organism>
<keyword evidence="8" id="KW-1185">Reference proteome</keyword>
<feature type="domain" description="HPr" evidence="6">
    <location>
        <begin position="1"/>
        <end position="86"/>
    </location>
</feature>
<protein>
    <recommendedName>
        <fullName evidence="3">Phosphocarrier protein HPr</fullName>
    </recommendedName>
</protein>
<dbReference type="RefSeq" id="WP_186919901.1">
    <property type="nucleotide sequence ID" value="NZ_JACOPQ010000012.1"/>
</dbReference>
<dbReference type="GO" id="GO:0009401">
    <property type="term" value="P:phosphoenolpyruvate-dependent sugar phosphotransferase system"/>
    <property type="evidence" value="ECO:0007669"/>
    <property type="project" value="UniProtKB-KW"/>
</dbReference>
<dbReference type="CDD" id="cd00367">
    <property type="entry name" value="PTS-HPr_like"/>
    <property type="match status" value="1"/>
</dbReference>
<dbReference type="Pfam" id="PF00381">
    <property type="entry name" value="PTS-HPr"/>
    <property type="match status" value="1"/>
</dbReference>
<sequence>MYEEKIVVQNKSGLHARPASQLVELSQQYRSDVTILTEEDEINAKSIISVLAGGVLPGTEITLQVEGVDEAEAGAALSRFLHNLPD</sequence>
<dbReference type="InterPro" id="IPR000032">
    <property type="entry name" value="HPr-like"/>
</dbReference>
<proteinExistence type="predicted"/>
<dbReference type="PRINTS" id="PR00107">
    <property type="entry name" value="PHOSPHOCPHPR"/>
</dbReference>